<dbReference type="Gramene" id="PUZ76425">
    <property type="protein sequence ID" value="PUZ76425"/>
    <property type="gene ID" value="GQ55_1G289900"/>
</dbReference>
<dbReference type="AlphaFoldDB" id="A0A2T7F8P4"/>
<keyword evidence="2" id="KW-1185">Reference proteome</keyword>
<sequence length="40" mass="4491">MISASYQVFMFQFCAESLKGDTTCIGAKKLKFDQRISTVP</sequence>
<proteinExistence type="predicted"/>
<dbReference type="EMBL" id="CM009749">
    <property type="protein sequence ID" value="PUZ76425.1"/>
    <property type="molecule type" value="Genomic_DNA"/>
</dbReference>
<name>A0A2T7F8P4_9POAL</name>
<gene>
    <name evidence="1" type="ORF">GQ55_1G289900</name>
</gene>
<evidence type="ECO:0000313" key="1">
    <source>
        <dbReference type="EMBL" id="PUZ76425.1"/>
    </source>
</evidence>
<dbReference type="Proteomes" id="UP000244336">
    <property type="component" value="Chromosome 1"/>
</dbReference>
<accession>A0A2T7F8P4</accession>
<organism evidence="1 2">
    <name type="scientific">Panicum hallii var. hallii</name>
    <dbReference type="NCBI Taxonomy" id="1504633"/>
    <lineage>
        <taxon>Eukaryota</taxon>
        <taxon>Viridiplantae</taxon>
        <taxon>Streptophyta</taxon>
        <taxon>Embryophyta</taxon>
        <taxon>Tracheophyta</taxon>
        <taxon>Spermatophyta</taxon>
        <taxon>Magnoliopsida</taxon>
        <taxon>Liliopsida</taxon>
        <taxon>Poales</taxon>
        <taxon>Poaceae</taxon>
        <taxon>PACMAD clade</taxon>
        <taxon>Panicoideae</taxon>
        <taxon>Panicodae</taxon>
        <taxon>Paniceae</taxon>
        <taxon>Panicinae</taxon>
        <taxon>Panicum</taxon>
        <taxon>Panicum sect. Panicum</taxon>
    </lineage>
</organism>
<reference evidence="1 2" key="1">
    <citation type="submission" date="2018-04" db="EMBL/GenBank/DDBJ databases">
        <title>WGS assembly of Panicum hallii var. hallii HAL2.</title>
        <authorList>
            <person name="Lovell J."/>
            <person name="Jenkins J."/>
            <person name="Lowry D."/>
            <person name="Mamidi S."/>
            <person name="Sreedasyam A."/>
            <person name="Weng X."/>
            <person name="Barry K."/>
            <person name="Bonette J."/>
            <person name="Campitelli B."/>
            <person name="Daum C."/>
            <person name="Gordon S."/>
            <person name="Gould B."/>
            <person name="Lipzen A."/>
            <person name="MacQueen A."/>
            <person name="Palacio-Mejia J."/>
            <person name="Plott C."/>
            <person name="Shakirov E."/>
            <person name="Shu S."/>
            <person name="Yoshinaga Y."/>
            <person name="Zane M."/>
            <person name="Rokhsar D."/>
            <person name="Grimwood J."/>
            <person name="Schmutz J."/>
            <person name="Juenger T."/>
        </authorList>
    </citation>
    <scope>NUCLEOTIDE SEQUENCE [LARGE SCALE GENOMIC DNA]</scope>
    <source>
        <strain evidence="2">cv. HAL2</strain>
    </source>
</reference>
<protein>
    <submittedName>
        <fullName evidence="1">Uncharacterized protein</fullName>
    </submittedName>
</protein>
<evidence type="ECO:0000313" key="2">
    <source>
        <dbReference type="Proteomes" id="UP000244336"/>
    </source>
</evidence>